<dbReference type="AlphaFoldDB" id="A0AAX1XTS5"/>
<gene>
    <name evidence="1" type="ORF">CYQ91_00820</name>
</gene>
<organism evidence="1 2">
    <name type="scientific">Vibrio diabolicus</name>
    <dbReference type="NCBI Taxonomy" id="50719"/>
    <lineage>
        <taxon>Bacteria</taxon>
        <taxon>Pseudomonadati</taxon>
        <taxon>Pseudomonadota</taxon>
        <taxon>Gammaproteobacteria</taxon>
        <taxon>Vibrionales</taxon>
        <taxon>Vibrionaceae</taxon>
        <taxon>Vibrio</taxon>
        <taxon>Vibrio diabolicus subgroup</taxon>
    </lineage>
</organism>
<protein>
    <submittedName>
        <fullName evidence="1">Uncharacterized protein</fullName>
    </submittedName>
</protein>
<dbReference type="Proteomes" id="UP000283878">
    <property type="component" value="Unassembled WGS sequence"/>
</dbReference>
<reference evidence="1 2" key="1">
    <citation type="journal article" date="2018" name="AMB Express">
        <title>Occurrence and significance of pathogenicity and fitness islands in environmental vibrios.</title>
        <authorList>
            <person name="Klein S."/>
            <person name="Pipes S."/>
            <person name="Lovell C.R."/>
        </authorList>
    </citation>
    <scope>NUCLEOTIDE SEQUENCE [LARGE SCALE GENOMIC DNA]</scope>
    <source>
        <strain evidence="1 2">JBS-8-11-1</strain>
    </source>
</reference>
<dbReference type="EMBL" id="PKPZ01000001">
    <property type="protein sequence ID" value="RPB43072.1"/>
    <property type="molecule type" value="Genomic_DNA"/>
</dbReference>
<proteinExistence type="predicted"/>
<evidence type="ECO:0000313" key="2">
    <source>
        <dbReference type="Proteomes" id="UP000283878"/>
    </source>
</evidence>
<evidence type="ECO:0000313" key="1">
    <source>
        <dbReference type="EMBL" id="RPB43072.1"/>
    </source>
</evidence>
<accession>A0AAX1XTS5</accession>
<name>A0AAX1XTS5_9VIBR</name>
<comment type="caution">
    <text evidence="1">The sequence shown here is derived from an EMBL/GenBank/DDBJ whole genome shotgun (WGS) entry which is preliminary data.</text>
</comment>
<sequence length="60" mass="7038">MNKKVLKKVFSTLSDNKALLKSFYRSDATLEFLIYRSLPLCHQFSTHLHTVVLVKLNTLW</sequence>